<proteinExistence type="predicted"/>
<dbReference type="RefSeq" id="WP_067560202.1">
    <property type="nucleotide sequence ID" value="NZ_LPXN01000171.1"/>
</dbReference>
<organism evidence="2 3">
    <name type="scientific">Oceanibaculum pacificum</name>
    <dbReference type="NCBI Taxonomy" id="580166"/>
    <lineage>
        <taxon>Bacteria</taxon>
        <taxon>Pseudomonadati</taxon>
        <taxon>Pseudomonadota</taxon>
        <taxon>Alphaproteobacteria</taxon>
        <taxon>Rhodospirillales</taxon>
        <taxon>Oceanibaculaceae</taxon>
        <taxon>Oceanibaculum</taxon>
    </lineage>
</organism>
<reference evidence="2 3" key="1">
    <citation type="submission" date="2015-12" db="EMBL/GenBank/DDBJ databases">
        <title>Genome sequence of Oceanibaculum pacificum MCCC 1A02656.</title>
        <authorList>
            <person name="Lu L."/>
            <person name="Lai Q."/>
            <person name="Shao Z."/>
            <person name="Qian P."/>
        </authorList>
    </citation>
    <scope>NUCLEOTIDE SEQUENCE [LARGE SCALE GENOMIC DNA]</scope>
    <source>
        <strain evidence="2 3">MCCC 1A02656</strain>
    </source>
</reference>
<dbReference type="InterPro" id="IPR021409">
    <property type="entry name" value="DUF3047"/>
</dbReference>
<name>A0A154VAM6_9PROT</name>
<sequence>MRIVRLLLIMPLLWAVPVVAETVHPALAAAGWKMFTFPDHAPAQFRPTEEGGVEVEAQGGVAGLFRLVKPEDALRPVVSWRWRVDRADIRIVDLSRKANADRPVAVHVGFEQDETTGGFFRNLAASMMGLPPPGRVLTYTWGGIHPTGTSFESPHMGADGEVIILRPGNAPLQQWYEETVDVDADFRRFFGYRPPPIAYIAISGDADDQPGHTRARVADIRLKDR</sequence>
<feature type="chain" id="PRO_5007601652" description="DUF3047 domain-containing protein" evidence="1">
    <location>
        <begin position="21"/>
        <end position="225"/>
    </location>
</feature>
<dbReference type="AlphaFoldDB" id="A0A154VAM6"/>
<evidence type="ECO:0000313" key="2">
    <source>
        <dbReference type="EMBL" id="KZC98319.1"/>
    </source>
</evidence>
<protein>
    <recommendedName>
        <fullName evidence="4">DUF3047 domain-containing protein</fullName>
    </recommendedName>
</protein>
<gene>
    <name evidence="2" type="ORF">AUP43_03825</name>
</gene>
<dbReference type="OrthoDB" id="8443660at2"/>
<dbReference type="EMBL" id="LPXN01000171">
    <property type="protein sequence ID" value="KZC98319.1"/>
    <property type="molecule type" value="Genomic_DNA"/>
</dbReference>
<evidence type="ECO:0000256" key="1">
    <source>
        <dbReference type="SAM" id="SignalP"/>
    </source>
</evidence>
<dbReference type="Proteomes" id="UP000076400">
    <property type="component" value="Unassembled WGS sequence"/>
</dbReference>
<accession>A0A154VAM6</accession>
<feature type="signal peptide" evidence="1">
    <location>
        <begin position="1"/>
        <end position="20"/>
    </location>
</feature>
<evidence type="ECO:0000313" key="3">
    <source>
        <dbReference type="Proteomes" id="UP000076400"/>
    </source>
</evidence>
<evidence type="ECO:0008006" key="4">
    <source>
        <dbReference type="Google" id="ProtNLM"/>
    </source>
</evidence>
<keyword evidence="1" id="KW-0732">Signal</keyword>
<dbReference type="Pfam" id="PF11249">
    <property type="entry name" value="DUF3047"/>
    <property type="match status" value="1"/>
</dbReference>
<comment type="caution">
    <text evidence="2">The sequence shown here is derived from an EMBL/GenBank/DDBJ whole genome shotgun (WGS) entry which is preliminary data.</text>
</comment>
<dbReference type="STRING" id="580166.AUP43_03825"/>
<keyword evidence="3" id="KW-1185">Reference proteome</keyword>